<evidence type="ECO:0000259" key="3">
    <source>
        <dbReference type="Pfam" id="PF03217"/>
    </source>
</evidence>
<accession>A0A4V3REN7</accession>
<evidence type="ECO:0000256" key="2">
    <source>
        <dbReference type="SAM" id="SignalP"/>
    </source>
</evidence>
<reference evidence="4 5" key="1">
    <citation type="submission" date="2019-04" db="EMBL/GenBank/DDBJ databases">
        <title>Microbes associate with the intestines of laboratory mice.</title>
        <authorList>
            <person name="Navarre W."/>
            <person name="Wong E."/>
            <person name="Huang K."/>
            <person name="Tropini C."/>
            <person name="Ng K."/>
            <person name="Yu B."/>
        </authorList>
    </citation>
    <scope>NUCLEOTIDE SEQUENCE [LARGE SCALE GENOMIC DNA]</scope>
    <source>
        <strain evidence="4 5">NM61_E11</strain>
    </source>
</reference>
<dbReference type="Proteomes" id="UP000309117">
    <property type="component" value="Unassembled WGS sequence"/>
</dbReference>
<gene>
    <name evidence="4" type="ORF">E5351_01655</name>
</gene>
<organism evidence="4 5">
    <name type="scientific">Lactobacillus intestinalis</name>
    <dbReference type="NCBI Taxonomy" id="151781"/>
    <lineage>
        <taxon>Bacteria</taxon>
        <taxon>Bacillati</taxon>
        <taxon>Bacillota</taxon>
        <taxon>Bacilli</taxon>
        <taxon>Lactobacillales</taxon>
        <taxon>Lactobacillaceae</taxon>
        <taxon>Lactobacillus</taxon>
    </lineage>
</organism>
<keyword evidence="2" id="KW-0732">Signal</keyword>
<protein>
    <recommendedName>
        <fullName evidence="3">S-layer protein C-terminal domain-containing protein</fullName>
    </recommendedName>
</protein>
<feature type="domain" description="S-layer protein C-terminal" evidence="3">
    <location>
        <begin position="187"/>
        <end position="237"/>
    </location>
</feature>
<evidence type="ECO:0000313" key="5">
    <source>
        <dbReference type="Proteomes" id="UP000309117"/>
    </source>
</evidence>
<feature type="region of interest" description="Disordered" evidence="1">
    <location>
        <begin position="40"/>
        <end position="81"/>
    </location>
</feature>
<comment type="caution">
    <text evidence="4">The sequence shown here is derived from an EMBL/GenBank/DDBJ whole genome shotgun (WGS) entry which is preliminary data.</text>
</comment>
<feature type="compositionally biased region" description="Low complexity" evidence="1">
    <location>
        <begin position="45"/>
        <end position="64"/>
    </location>
</feature>
<dbReference type="Pfam" id="PF03217">
    <property type="entry name" value="SlpA"/>
    <property type="match status" value="2"/>
</dbReference>
<dbReference type="EMBL" id="SRYV01000002">
    <property type="protein sequence ID" value="TGY17190.1"/>
    <property type="molecule type" value="Genomic_DNA"/>
</dbReference>
<name>A0A4V3REN7_9LACO</name>
<proteinExistence type="predicted"/>
<feature type="chain" id="PRO_5020854184" description="S-layer protein C-terminal domain-containing protein" evidence="2">
    <location>
        <begin position="28"/>
        <end position="250"/>
    </location>
</feature>
<feature type="domain" description="S-layer protein C-terminal" evidence="3">
    <location>
        <begin position="88"/>
        <end position="135"/>
    </location>
</feature>
<dbReference type="AlphaFoldDB" id="A0A4V3REN7"/>
<sequence>MSLKKKVILTSAALGATLCLFSNEAIATVTVNPAKPTNVIHLGGTPSKKATSKTSITSTNSKTSQTDKSKTKVIGPEDEEEQLSNTIVSKSSVRLNKNAPFYNSFGKKLKKLAKKNTLYKIYQIKTLNNHTYYKTKSDLWLLAKSTNGEVWYKQVSNNIMILTTDKKGNLSYSVYNPVPTVTSLITKHNAYVYNNAGQLRRTKYGTITLIKKGTLLKGYSIKRVEGKKFYITNHGWIKYNNLEKVKIRKK</sequence>
<dbReference type="RefSeq" id="WP_004045737.1">
    <property type="nucleotide sequence ID" value="NZ_AQFR02000003.1"/>
</dbReference>
<evidence type="ECO:0000313" key="4">
    <source>
        <dbReference type="EMBL" id="TGY17190.1"/>
    </source>
</evidence>
<feature type="signal peptide" evidence="2">
    <location>
        <begin position="1"/>
        <end position="27"/>
    </location>
</feature>
<dbReference type="InterPro" id="IPR024968">
    <property type="entry name" value="SlpA_C_lactobacillus"/>
</dbReference>
<evidence type="ECO:0000256" key="1">
    <source>
        <dbReference type="SAM" id="MobiDB-lite"/>
    </source>
</evidence>